<feature type="region of interest" description="Disordered" evidence="1">
    <location>
        <begin position="110"/>
        <end position="169"/>
    </location>
</feature>
<evidence type="ECO:0000313" key="5">
    <source>
        <dbReference type="Proteomes" id="UP000811619"/>
    </source>
</evidence>
<accession>A0A8K0J667</accession>
<sequence length="570" mass="62543">MVNQRLRTLLAEPLKCLHEDLFLLPIHDVPPNLDHDHDRSSVPASVISVMSLPCDAQSTTNVQQMKSQTLEDCSHDNWSGITMQSAQPRRGRGSTACSLGLAQVLTLPLPSSDSEGGMQSLCDAPTSSDQNVSDNRTIVECVSPTNDGLDELPLPRNTTEGKDKEHNAIPVSETFTQFPANRTPTDDNDVERDEPRKYVSLPEQGHQSDYVKEIHGNNPPRLGMEREHFGSSHLLSHFMAMMGATQRTKLHAAQRSTYPMSCTATSTTASLTGSKSREAESNSVSHTGEHLNTQAEACRKQILPAVSPEISSPSQSGCCLVSIQLGHSVIRHLEELWPANHLIDRDFCSHIGTGNEHFHGGSITMQSTTFQASEVDVSLTVEDGIIVTTLLQISQKPLPGSKALTAIRQRVYHLSQKYPRLTIFVLESPGPEDSMSDLSPGDVDIYAGFVCFASSFKAKIAVHLVPGGDKTLSRWILSLMIRFAPQFIELDKTTTMGNTTWELFFRQTGMNVRAAHVLSHSLFEDFGTFGLTAFLNMTTANQILEYGRRLGIEPQVAQCAVILGILNQTT</sequence>
<dbReference type="Pfam" id="PF23394">
    <property type="entry name" value="DUF7102"/>
    <property type="match status" value="1"/>
</dbReference>
<feature type="domain" description="DUF7102" evidence="2">
    <location>
        <begin position="326"/>
        <end position="484"/>
    </location>
</feature>
<evidence type="ECO:0000259" key="2">
    <source>
        <dbReference type="Pfam" id="PF23394"/>
    </source>
</evidence>
<evidence type="ECO:0000259" key="3">
    <source>
        <dbReference type="Pfam" id="PF23395"/>
    </source>
</evidence>
<feature type="region of interest" description="Disordered" evidence="1">
    <location>
        <begin position="265"/>
        <end position="286"/>
    </location>
</feature>
<dbReference type="Pfam" id="PF23395">
    <property type="entry name" value="SAM_6"/>
    <property type="match status" value="1"/>
</dbReference>
<reference evidence="4" key="1">
    <citation type="journal article" date="2020" name="bioRxiv">
        <title>Whole genome comparisons of ergot fungi reveals the divergence and evolution of species within the genus Claviceps are the result of varying mechanisms driving genome evolution and host range expansion.</title>
        <authorList>
            <person name="Wyka S.A."/>
            <person name="Mondo S.J."/>
            <person name="Liu M."/>
            <person name="Dettman J."/>
            <person name="Nalam V."/>
            <person name="Broders K.D."/>
        </authorList>
    </citation>
    <scope>NUCLEOTIDE SEQUENCE</scope>
    <source>
        <strain evidence="4">CCC 489</strain>
    </source>
</reference>
<dbReference type="AlphaFoldDB" id="A0A8K0J667"/>
<name>A0A8K0J667_9HYPO</name>
<proteinExistence type="predicted"/>
<gene>
    <name evidence="4" type="ORF">E4U42_004209</name>
</gene>
<feature type="compositionally biased region" description="Polar residues" evidence="1">
    <location>
        <begin position="125"/>
        <end position="136"/>
    </location>
</feature>
<feature type="domain" description="SAM-like" evidence="3">
    <location>
        <begin position="498"/>
        <end position="558"/>
    </location>
</feature>
<organism evidence="4 5">
    <name type="scientific">Claviceps africana</name>
    <dbReference type="NCBI Taxonomy" id="83212"/>
    <lineage>
        <taxon>Eukaryota</taxon>
        <taxon>Fungi</taxon>
        <taxon>Dikarya</taxon>
        <taxon>Ascomycota</taxon>
        <taxon>Pezizomycotina</taxon>
        <taxon>Sordariomycetes</taxon>
        <taxon>Hypocreomycetidae</taxon>
        <taxon>Hypocreales</taxon>
        <taxon>Clavicipitaceae</taxon>
        <taxon>Claviceps</taxon>
    </lineage>
</organism>
<dbReference type="Proteomes" id="UP000811619">
    <property type="component" value="Unassembled WGS sequence"/>
</dbReference>
<dbReference type="OrthoDB" id="3647246at2759"/>
<feature type="compositionally biased region" description="Low complexity" evidence="1">
    <location>
        <begin position="265"/>
        <end position="274"/>
    </location>
</feature>
<keyword evidence="5" id="KW-1185">Reference proteome</keyword>
<protein>
    <submittedName>
        <fullName evidence="4">Uncharacterized protein</fullName>
    </submittedName>
</protein>
<evidence type="ECO:0000313" key="4">
    <source>
        <dbReference type="EMBL" id="KAG5925512.1"/>
    </source>
</evidence>
<dbReference type="InterPro" id="IPR057559">
    <property type="entry name" value="SAM_6"/>
</dbReference>
<dbReference type="EMBL" id="SRPY01000364">
    <property type="protein sequence ID" value="KAG5925512.1"/>
    <property type="molecule type" value="Genomic_DNA"/>
</dbReference>
<evidence type="ECO:0000256" key="1">
    <source>
        <dbReference type="SAM" id="MobiDB-lite"/>
    </source>
</evidence>
<dbReference type="InterPro" id="IPR055528">
    <property type="entry name" value="DUF7102"/>
</dbReference>
<comment type="caution">
    <text evidence="4">The sequence shown here is derived from an EMBL/GenBank/DDBJ whole genome shotgun (WGS) entry which is preliminary data.</text>
</comment>